<dbReference type="GO" id="GO:0030246">
    <property type="term" value="F:carbohydrate binding"/>
    <property type="evidence" value="ECO:0007669"/>
    <property type="project" value="InterPro"/>
</dbReference>
<dbReference type="SMART" id="SM00495">
    <property type="entry name" value="ChtBD3"/>
    <property type="match status" value="1"/>
</dbReference>
<dbReference type="CDD" id="cd09597">
    <property type="entry name" value="M4_TLP"/>
    <property type="match status" value="1"/>
</dbReference>
<proteinExistence type="inferred from homology"/>
<dbReference type="AlphaFoldDB" id="A0A542DIR5"/>
<dbReference type="InterPro" id="IPR027268">
    <property type="entry name" value="Peptidase_M4/M1_CTD_sf"/>
</dbReference>
<feature type="chain" id="PRO_5021740672" evidence="9">
    <location>
        <begin position="31"/>
        <end position="702"/>
    </location>
</feature>
<keyword evidence="6" id="KW-0862">Zinc</keyword>
<dbReference type="GO" id="GO:0005975">
    <property type="term" value="P:carbohydrate metabolic process"/>
    <property type="evidence" value="ECO:0007669"/>
    <property type="project" value="InterPro"/>
</dbReference>
<keyword evidence="5" id="KW-0378">Hydrolase</keyword>
<dbReference type="RefSeq" id="WP_141998326.1">
    <property type="nucleotide sequence ID" value="NZ_VFML01000001.1"/>
</dbReference>
<dbReference type="Gene3D" id="1.10.390.10">
    <property type="entry name" value="Neutral Protease Domain 2"/>
    <property type="match status" value="1"/>
</dbReference>
<keyword evidence="2 11" id="KW-0645">Protease</keyword>
<evidence type="ECO:0000256" key="8">
    <source>
        <dbReference type="PIRSR" id="PIRSR623612-1"/>
    </source>
</evidence>
<sequence>MKSLRTRRAGLAAITGLALAAGMSSMPALAETGTGPAAQPAPPEALATSAADEAAAIGLDELKKGPAETFRRVGVTPGAAGLFYVAYERSYQGLPVVGGDAVVVADGEGAVRDTVSADTASITIGTHADVTAERAERTARQQLTTVDSVEAGPELVVLAGDSPKLAYEVLVTGTDAGAPSRLHVFVDARSGAVLDTRDEVKRSALAGAAAAADERPAALGSGNGYYNGNVTIDTTSSGGQYSTRDPNRRGLSCGNYNSRQVFTGSDDNWGNGSGTDLETACVDALYASQTEWDMLGEWLGRDGINGQGGGFPAYVGLNAVNAYWDGSSTSFGHSRDGRRQVTPMDVVGHEYGHAIFQTTPGGAGRGNENGGLNESTGDIFGALTEFYAQNPNDDPDYDVGEEVNLVGSGPIRYMNDPSRAGHPNCYSSSIPNTEVHAAAGPQNHWFYLLAEGSNPGNGMPSSPTCDNSSITGIGIQKAGKIFYNGLLRKTSSWDHRQARVATLESAKTLFPNSCVEFDTVKAAWNAVSVSAVGGEPTCDNQPPVENDFSLSLNPSSVSLEPGESATVTVSTEVTEGDAQAVQLSASGLPSGATASFDPDSVESGGSAVLTIATSANTTEGTSQVTITGDGVDIDHTVQLSLTVGDGGPPPGCDSPAWDSAANYVPGDVVSHAGHEWESTWYSSGAEPGDPRSWAVWSDLGAC</sequence>
<evidence type="ECO:0000256" key="7">
    <source>
        <dbReference type="ARBA" id="ARBA00023049"/>
    </source>
</evidence>
<dbReference type="Gene3D" id="2.10.10.20">
    <property type="entry name" value="Carbohydrate-binding module superfamily 5/12"/>
    <property type="match status" value="1"/>
</dbReference>
<dbReference type="Pfam" id="PF07504">
    <property type="entry name" value="FTP"/>
    <property type="match status" value="1"/>
</dbReference>
<dbReference type="GO" id="GO:0004553">
    <property type="term" value="F:hydrolase activity, hydrolyzing O-glycosyl compounds"/>
    <property type="evidence" value="ECO:0007669"/>
    <property type="project" value="InterPro"/>
</dbReference>
<dbReference type="PRINTS" id="PR00730">
    <property type="entry name" value="THERMOLYSIN"/>
</dbReference>
<evidence type="ECO:0000256" key="5">
    <source>
        <dbReference type="ARBA" id="ARBA00022801"/>
    </source>
</evidence>
<evidence type="ECO:0000256" key="2">
    <source>
        <dbReference type="ARBA" id="ARBA00022670"/>
    </source>
</evidence>
<dbReference type="InterPro" id="IPR003610">
    <property type="entry name" value="CBM5/12"/>
</dbReference>
<dbReference type="OrthoDB" id="345880at2"/>
<keyword evidence="4 9" id="KW-0732">Signal</keyword>
<dbReference type="PANTHER" id="PTHR33794:SF1">
    <property type="entry name" value="BACILLOLYSIN"/>
    <property type="match status" value="1"/>
</dbReference>
<dbReference type="InterPro" id="IPR001570">
    <property type="entry name" value="Peptidase_M4_C_domain"/>
</dbReference>
<dbReference type="InterPro" id="IPR036573">
    <property type="entry name" value="CBM_sf_5/12"/>
</dbReference>
<dbReference type="PANTHER" id="PTHR33794">
    <property type="entry name" value="BACILLOLYSIN"/>
    <property type="match status" value="1"/>
</dbReference>
<dbReference type="GO" id="GO:0005576">
    <property type="term" value="C:extracellular region"/>
    <property type="evidence" value="ECO:0007669"/>
    <property type="project" value="InterPro"/>
</dbReference>
<feature type="active site" description="Proton donor" evidence="8">
    <location>
        <position position="436"/>
    </location>
</feature>
<feature type="signal peptide" evidence="9">
    <location>
        <begin position="1"/>
        <end position="30"/>
    </location>
</feature>
<dbReference type="InterPro" id="IPR023612">
    <property type="entry name" value="Peptidase_M4"/>
</dbReference>
<dbReference type="InterPro" id="IPR011096">
    <property type="entry name" value="FTP_domain"/>
</dbReference>
<comment type="caution">
    <text evidence="11">The sequence shown here is derived from an EMBL/GenBank/DDBJ whole genome shotgun (WGS) entry which is preliminary data.</text>
</comment>
<dbReference type="GO" id="GO:0004222">
    <property type="term" value="F:metalloendopeptidase activity"/>
    <property type="evidence" value="ECO:0007669"/>
    <property type="project" value="InterPro"/>
</dbReference>
<evidence type="ECO:0000256" key="9">
    <source>
        <dbReference type="SAM" id="SignalP"/>
    </source>
</evidence>
<evidence type="ECO:0000256" key="6">
    <source>
        <dbReference type="ARBA" id="ARBA00022833"/>
    </source>
</evidence>
<dbReference type="PROSITE" id="PS51318">
    <property type="entry name" value="TAT"/>
    <property type="match status" value="1"/>
</dbReference>
<evidence type="ECO:0000256" key="1">
    <source>
        <dbReference type="ARBA" id="ARBA00009388"/>
    </source>
</evidence>
<organism evidence="11 12">
    <name type="scientific">Amycolatopsis cihanbeyliensis</name>
    <dbReference type="NCBI Taxonomy" id="1128664"/>
    <lineage>
        <taxon>Bacteria</taxon>
        <taxon>Bacillati</taxon>
        <taxon>Actinomycetota</taxon>
        <taxon>Actinomycetes</taxon>
        <taxon>Pseudonocardiales</taxon>
        <taxon>Pseudonocardiaceae</taxon>
        <taxon>Amycolatopsis</taxon>
    </lineage>
</organism>
<dbReference type="GO" id="GO:0046872">
    <property type="term" value="F:metal ion binding"/>
    <property type="evidence" value="ECO:0007669"/>
    <property type="project" value="UniProtKB-KW"/>
</dbReference>
<feature type="active site" evidence="8">
    <location>
        <position position="350"/>
    </location>
</feature>
<dbReference type="Gene3D" id="3.10.170.10">
    <property type="match status" value="1"/>
</dbReference>
<keyword evidence="12" id="KW-1185">Reference proteome</keyword>
<reference evidence="11 12" key="1">
    <citation type="submission" date="2019-06" db="EMBL/GenBank/DDBJ databases">
        <title>Sequencing the genomes of 1000 actinobacteria strains.</title>
        <authorList>
            <person name="Klenk H.-P."/>
        </authorList>
    </citation>
    <scope>NUCLEOTIDE SEQUENCE [LARGE SCALE GENOMIC DNA]</scope>
    <source>
        <strain evidence="11 12">DSM 45679</strain>
    </source>
</reference>
<evidence type="ECO:0000256" key="3">
    <source>
        <dbReference type="ARBA" id="ARBA00022723"/>
    </source>
</evidence>
<evidence type="ECO:0000313" key="12">
    <source>
        <dbReference type="Proteomes" id="UP000320876"/>
    </source>
</evidence>
<accession>A0A542DIR5</accession>
<evidence type="ECO:0000259" key="10">
    <source>
        <dbReference type="SMART" id="SM00495"/>
    </source>
</evidence>
<evidence type="ECO:0000256" key="4">
    <source>
        <dbReference type="ARBA" id="ARBA00022729"/>
    </source>
</evidence>
<dbReference type="InterPro" id="IPR013856">
    <property type="entry name" value="Peptidase_M4_domain"/>
</dbReference>
<keyword evidence="7 11" id="KW-0482">Metalloprotease</keyword>
<dbReference type="Proteomes" id="UP000320876">
    <property type="component" value="Unassembled WGS sequence"/>
</dbReference>
<dbReference type="SUPFAM" id="SSF51055">
    <property type="entry name" value="Carbohydrate binding domain"/>
    <property type="match status" value="1"/>
</dbReference>
<protein>
    <submittedName>
        <fullName evidence="11">Zn-dependent metalloprotease</fullName>
    </submittedName>
</protein>
<dbReference type="EMBL" id="VFML01000001">
    <property type="protein sequence ID" value="TQJ02946.1"/>
    <property type="molecule type" value="Genomic_DNA"/>
</dbReference>
<gene>
    <name evidence="11" type="ORF">FB471_2696</name>
</gene>
<dbReference type="InterPro" id="IPR006311">
    <property type="entry name" value="TAT_signal"/>
</dbReference>
<dbReference type="SUPFAM" id="SSF55486">
    <property type="entry name" value="Metalloproteases ('zincins'), catalytic domain"/>
    <property type="match status" value="1"/>
</dbReference>
<dbReference type="Pfam" id="PF01447">
    <property type="entry name" value="Peptidase_M4"/>
    <property type="match status" value="1"/>
</dbReference>
<dbReference type="Pfam" id="PF02868">
    <property type="entry name" value="Peptidase_M4_C"/>
    <property type="match status" value="1"/>
</dbReference>
<evidence type="ECO:0000313" key="11">
    <source>
        <dbReference type="EMBL" id="TQJ02946.1"/>
    </source>
</evidence>
<keyword evidence="3" id="KW-0479">Metal-binding</keyword>
<dbReference type="InterPro" id="IPR050728">
    <property type="entry name" value="Zinc_Metalloprotease_M4"/>
</dbReference>
<name>A0A542DIR5_AMYCI</name>
<comment type="similarity">
    <text evidence="1">Belongs to the peptidase M4 family.</text>
</comment>
<dbReference type="GO" id="GO:0006508">
    <property type="term" value="P:proteolysis"/>
    <property type="evidence" value="ECO:0007669"/>
    <property type="project" value="UniProtKB-KW"/>
</dbReference>
<dbReference type="CDD" id="cd12215">
    <property type="entry name" value="ChiC_BD"/>
    <property type="match status" value="1"/>
</dbReference>
<feature type="domain" description="Chitin-binding type-3" evidence="10">
    <location>
        <begin position="654"/>
        <end position="699"/>
    </location>
</feature>